<name>A0ABP3SZ21_9SPHN</name>
<feature type="compositionally biased region" description="Basic and acidic residues" evidence="1">
    <location>
        <begin position="15"/>
        <end position="36"/>
    </location>
</feature>
<evidence type="ECO:0008006" key="4">
    <source>
        <dbReference type="Google" id="ProtNLM"/>
    </source>
</evidence>
<feature type="region of interest" description="Disordered" evidence="1">
    <location>
        <begin position="1"/>
        <end position="59"/>
    </location>
</feature>
<evidence type="ECO:0000313" key="2">
    <source>
        <dbReference type="EMBL" id="GAA0661296.1"/>
    </source>
</evidence>
<keyword evidence="3" id="KW-1185">Reference proteome</keyword>
<gene>
    <name evidence="2" type="ORF">GCM10009102_07580</name>
</gene>
<evidence type="ECO:0000256" key="1">
    <source>
        <dbReference type="SAM" id="MobiDB-lite"/>
    </source>
</evidence>
<sequence>MINSTRETPQGARTRRAECIRLTMEKSGDADGDNKDVGNPQEDLNAKDLKGVVKDPLEQ</sequence>
<dbReference type="EMBL" id="BAAAES010000004">
    <property type="protein sequence ID" value="GAA0661296.1"/>
    <property type="molecule type" value="Genomic_DNA"/>
</dbReference>
<protein>
    <recommendedName>
        <fullName evidence="4">OmpA family protein</fullName>
    </recommendedName>
</protein>
<organism evidence="2 3">
    <name type="scientific">Sphingomonas insulae</name>
    <dbReference type="NCBI Taxonomy" id="424800"/>
    <lineage>
        <taxon>Bacteria</taxon>
        <taxon>Pseudomonadati</taxon>
        <taxon>Pseudomonadota</taxon>
        <taxon>Alphaproteobacteria</taxon>
        <taxon>Sphingomonadales</taxon>
        <taxon>Sphingomonadaceae</taxon>
        <taxon>Sphingomonas</taxon>
    </lineage>
</organism>
<proteinExistence type="predicted"/>
<comment type="caution">
    <text evidence="2">The sequence shown here is derived from an EMBL/GenBank/DDBJ whole genome shotgun (WGS) entry which is preliminary data.</text>
</comment>
<dbReference type="Proteomes" id="UP001500238">
    <property type="component" value="Unassembled WGS sequence"/>
</dbReference>
<feature type="compositionally biased region" description="Basic and acidic residues" evidence="1">
    <location>
        <begin position="44"/>
        <end position="59"/>
    </location>
</feature>
<evidence type="ECO:0000313" key="3">
    <source>
        <dbReference type="Proteomes" id="UP001500238"/>
    </source>
</evidence>
<dbReference type="RefSeq" id="WP_163958145.1">
    <property type="nucleotide sequence ID" value="NZ_BAAAES010000004.1"/>
</dbReference>
<accession>A0ABP3SZ21</accession>
<reference evidence="3" key="1">
    <citation type="journal article" date="2019" name="Int. J. Syst. Evol. Microbiol.">
        <title>The Global Catalogue of Microorganisms (GCM) 10K type strain sequencing project: providing services to taxonomists for standard genome sequencing and annotation.</title>
        <authorList>
            <consortium name="The Broad Institute Genomics Platform"/>
            <consortium name="The Broad Institute Genome Sequencing Center for Infectious Disease"/>
            <person name="Wu L."/>
            <person name="Ma J."/>
        </authorList>
    </citation>
    <scope>NUCLEOTIDE SEQUENCE [LARGE SCALE GENOMIC DNA]</scope>
    <source>
        <strain evidence="3">JCM 14603</strain>
    </source>
</reference>